<sequence length="232" mass="26785">MSKSTGNFLTLSDAIAKYSADVTFSLRWNDFVNSLLQLIVKIGLRLALADAGDSLEDANMEESMAEAGLLRLYALYEWISTTIEALKNSASSFRTGDFSVHADKIFENDINRTIQVVDEYYSAQNYKEALKAVFYEFQACKDRYREVCQTKGMHVDLVTRYIETQTLMLSPICSHICEHIWRNLLMKKTSVFRSAWPKITAPVNNRYLLEGEQHFRVHVKNLSLKRQHYWCA</sequence>
<evidence type="ECO:0000256" key="3">
    <source>
        <dbReference type="ARBA" id="ARBA00022741"/>
    </source>
</evidence>
<dbReference type="EMBL" id="UYRU01072376">
    <property type="protein sequence ID" value="VDN22178.1"/>
    <property type="molecule type" value="Genomic_DNA"/>
</dbReference>
<evidence type="ECO:0000256" key="5">
    <source>
        <dbReference type="ARBA" id="ARBA00022917"/>
    </source>
</evidence>
<dbReference type="OrthoDB" id="10249672at2759"/>
<dbReference type="AlphaFoldDB" id="A0A3P7MIA6"/>
<dbReference type="Pfam" id="PF08264">
    <property type="entry name" value="Anticodon_1"/>
    <property type="match status" value="1"/>
</dbReference>
<protein>
    <recommendedName>
        <fullName evidence="7">Methionyl/Valyl/Leucyl/Isoleucyl-tRNA synthetase anticodon-binding domain-containing protein</fullName>
    </recommendedName>
</protein>
<dbReference type="InterPro" id="IPR013155">
    <property type="entry name" value="M/V/L/I-tRNA-synth_anticd-bd"/>
</dbReference>
<evidence type="ECO:0000313" key="8">
    <source>
        <dbReference type="EMBL" id="VDN22178.1"/>
    </source>
</evidence>
<evidence type="ECO:0000259" key="7">
    <source>
        <dbReference type="Pfam" id="PF08264"/>
    </source>
</evidence>
<comment type="similarity">
    <text evidence="1">Belongs to the class-I aminoacyl-tRNA synthetase family.</text>
</comment>
<proteinExistence type="inferred from homology"/>
<dbReference type="GO" id="GO:0004823">
    <property type="term" value="F:leucine-tRNA ligase activity"/>
    <property type="evidence" value="ECO:0007669"/>
    <property type="project" value="InterPro"/>
</dbReference>
<dbReference type="SUPFAM" id="SSF47323">
    <property type="entry name" value="Anticodon-binding domain of a subclass of class I aminoacyl-tRNA synthetases"/>
    <property type="match status" value="1"/>
</dbReference>
<dbReference type="Proteomes" id="UP000281553">
    <property type="component" value="Unassembled WGS sequence"/>
</dbReference>
<evidence type="ECO:0000256" key="4">
    <source>
        <dbReference type="ARBA" id="ARBA00022840"/>
    </source>
</evidence>
<keyword evidence="6" id="KW-0030">Aminoacyl-tRNA synthetase</keyword>
<dbReference type="PANTHER" id="PTHR45794">
    <property type="entry name" value="LEUCYL-TRNA SYNTHETASE"/>
    <property type="match status" value="1"/>
</dbReference>
<dbReference type="GO" id="GO:0005524">
    <property type="term" value="F:ATP binding"/>
    <property type="evidence" value="ECO:0007669"/>
    <property type="project" value="UniProtKB-KW"/>
</dbReference>
<keyword evidence="2" id="KW-0436">Ligase</keyword>
<reference evidence="8 9" key="1">
    <citation type="submission" date="2018-11" db="EMBL/GenBank/DDBJ databases">
        <authorList>
            <consortium name="Pathogen Informatics"/>
        </authorList>
    </citation>
    <scope>NUCLEOTIDE SEQUENCE [LARGE SCALE GENOMIC DNA]</scope>
</reference>
<dbReference type="GO" id="GO:0006429">
    <property type="term" value="P:leucyl-tRNA aminoacylation"/>
    <property type="evidence" value="ECO:0007669"/>
    <property type="project" value="InterPro"/>
</dbReference>
<evidence type="ECO:0000313" key="9">
    <source>
        <dbReference type="Proteomes" id="UP000281553"/>
    </source>
</evidence>
<dbReference type="InterPro" id="IPR009080">
    <property type="entry name" value="tRNAsynth_Ia_anticodon-bd"/>
</dbReference>
<dbReference type="PANTHER" id="PTHR45794:SF1">
    <property type="entry name" value="LEUCINE--TRNA LIGASE, CYTOPLASMIC"/>
    <property type="match status" value="1"/>
</dbReference>
<keyword evidence="9" id="KW-1185">Reference proteome</keyword>
<feature type="domain" description="Methionyl/Valyl/Leucyl/Isoleucyl-tRNA synthetase anticodon-binding" evidence="7">
    <location>
        <begin position="103"/>
        <end position="204"/>
    </location>
</feature>
<keyword evidence="4" id="KW-0067">ATP-binding</keyword>
<keyword evidence="5" id="KW-0648">Protein biosynthesis</keyword>
<name>A0A3P7MIA6_DIBLA</name>
<gene>
    <name evidence="8" type="ORF">DILT_LOCUS13998</name>
</gene>
<keyword evidence="3" id="KW-0547">Nucleotide-binding</keyword>
<dbReference type="Gene3D" id="1.10.730.10">
    <property type="entry name" value="Isoleucyl-tRNA Synthetase, Domain 1"/>
    <property type="match status" value="1"/>
</dbReference>
<evidence type="ECO:0000256" key="2">
    <source>
        <dbReference type="ARBA" id="ARBA00022598"/>
    </source>
</evidence>
<organism evidence="8 9">
    <name type="scientific">Dibothriocephalus latus</name>
    <name type="common">Fish tapeworm</name>
    <name type="synonym">Diphyllobothrium latum</name>
    <dbReference type="NCBI Taxonomy" id="60516"/>
    <lineage>
        <taxon>Eukaryota</taxon>
        <taxon>Metazoa</taxon>
        <taxon>Spiralia</taxon>
        <taxon>Lophotrochozoa</taxon>
        <taxon>Platyhelminthes</taxon>
        <taxon>Cestoda</taxon>
        <taxon>Eucestoda</taxon>
        <taxon>Diphyllobothriidea</taxon>
        <taxon>Diphyllobothriidae</taxon>
        <taxon>Dibothriocephalus</taxon>
    </lineage>
</organism>
<accession>A0A3P7MIA6</accession>
<evidence type="ECO:0000256" key="6">
    <source>
        <dbReference type="ARBA" id="ARBA00023146"/>
    </source>
</evidence>
<dbReference type="InterPro" id="IPR004493">
    <property type="entry name" value="Leu-tRNA-synth_Ia_arc/euk"/>
</dbReference>
<evidence type="ECO:0000256" key="1">
    <source>
        <dbReference type="ARBA" id="ARBA00005594"/>
    </source>
</evidence>